<feature type="domain" description="DUF3644" evidence="1">
    <location>
        <begin position="1"/>
        <end position="110"/>
    </location>
</feature>
<evidence type="ECO:0000313" key="3">
    <source>
        <dbReference type="Proteomes" id="UP000321181"/>
    </source>
</evidence>
<dbReference type="EMBL" id="BJYY01000012">
    <property type="protein sequence ID" value="GEO33856.1"/>
    <property type="molecule type" value="Genomic_DNA"/>
</dbReference>
<dbReference type="Proteomes" id="UP000321181">
    <property type="component" value="Unassembled WGS sequence"/>
</dbReference>
<dbReference type="Pfam" id="PF12358">
    <property type="entry name" value="DUF3644"/>
    <property type="match status" value="1"/>
</dbReference>
<dbReference type="InterPro" id="IPR022104">
    <property type="entry name" value="DUF3644"/>
</dbReference>
<proteinExistence type="predicted"/>
<protein>
    <recommendedName>
        <fullName evidence="1">DUF3644 domain-containing protein</fullName>
    </recommendedName>
</protein>
<sequence>MVEASRDAASLAVRLYGDPAEVRSSEGFVVHMHLAWLYLLHAEFTRDGADYRYWRRDNPRRLDKVDGEARRWELARSAKERWPNSEVPCERTSTFFIGLQNKVEHRFAGDQHGRQLARGRLGTRAVRQRHCSRLGQRP</sequence>
<comment type="caution">
    <text evidence="2">The sequence shown here is derived from an EMBL/GenBank/DDBJ whole genome shotgun (WGS) entry which is preliminary data.</text>
</comment>
<gene>
    <name evidence="2" type="ORF">CAE01nite_15810</name>
</gene>
<dbReference type="AlphaFoldDB" id="A0A512DBK8"/>
<dbReference type="RefSeq" id="WP_425549756.1">
    <property type="nucleotide sequence ID" value="NZ_BAAARM010000002.1"/>
</dbReference>
<organism evidence="2 3">
    <name type="scientific">Cellulomonas aerilata</name>
    <dbReference type="NCBI Taxonomy" id="515326"/>
    <lineage>
        <taxon>Bacteria</taxon>
        <taxon>Bacillati</taxon>
        <taxon>Actinomycetota</taxon>
        <taxon>Actinomycetes</taxon>
        <taxon>Micrococcales</taxon>
        <taxon>Cellulomonadaceae</taxon>
        <taxon>Cellulomonas</taxon>
    </lineage>
</organism>
<evidence type="ECO:0000313" key="2">
    <source>
        <dbReference type="EMBL" id="GEO33856.1"/>
    </source>
</evidence>
<keyword evidence="3" id="KW-1185">Reference proteome</keyword>
<evidence type="ECO:0000259" key="1">
    <source>
        <dbReference type="Pfam" id="PF12358"/>
    </source>
</evidence>
<name>A0A512DBK8_9CELL</name>
<accession>A0A512DBK8</accession>
<reference evidence="2 3" key="1">
    <citation type="submission" date="2019-07" db="EMBL/GenBank/DDBJ databases">
        <title>Whole genome shotgun sequence of Cellulomonas aerilata NBRC 106308.</title>
        <authorList>
            <person name="Hosoyama A."/>
            <person name="Uohara A."/>
            <person name="Ohji S."/>
            <person name="Ichikawa N."/>
        </authorList>
    </citation>
    <scope>NUCLEOTIDE SEQUENCE [LARGE SCALE GENOMIC DNA]</scope>
    <source>
        <strain evidence="2 3">NBRC 106308</strain>
    </source>
</reference>